<dbReference type="eggNOG" id="COG0448">
    <property type="taxonomic scope" value="Bacteria"/>
</dbReference>
<comment type="similarity">
    <text evidence="1">Belongs to the bacterial/plant glucose-1-phosphate adenylyltransferase family.</text>
</comment>
<evidence type="ECO:0000259" key="4">
    <source>
        <dbReference type="Pfam" id="PF24894"/>
    </source>
</evidence>
<dbReference type="EMBL" id="AWXA01000008">
    <property type="protein sequence ID" value="ERT61750.1"/>
    <property type="molecule type" value="Genomic_DNA"/>
</dbReference>
<dbReference type="SUPFAM" id="SSF51161">
    <property type="entry name" value="Trimeric LpxA-like enzymes"/>
    <property type="match status" value="1"/>
</dbReference>
<sequence>MSSDMIGLINLESDSSLRELNEERPLATVPIGGKFRLIDFTLSNLVNAGINNVGILLPLQARSILDHVRSGREWGLARKGDGLFYLPVDWEDVNNPVEGDIRLYYKNLLFVSHSSKPYILLTGGDMVQNIDYDEVLHFHRHHNADVTMIYQKQREAFNGEAHVLQVNEQNKVVGIYAKAAVAAGDNMYQRGILIDSAVFQQCIRKAYGKGYHYFISDVLQRNIDRLRVFGYPYEGYAKRVSSIESYYQVNMDLLDHDTWWKMFQQYQRHIYTKIKDVTPAKYMEESSVCHSLVANGCIIEGRVENSIIFRKVHIGRNAVVRNSIIMQHSVIGDDAQMDYVICDKDALIQPEATLSGTQGHPMCIGKCRVI</sequence>
<dbReference type="PATRIC" id="fig|1111454.3.peg.424"/>
<dbReference type="SUPFAM" id="SSF53448">
    <property type="entry name" value="Nucleotide-diphospho-sugar transferases"/>
    <property type="match status" value="1"/>
</dbReference>
<dbReference type="EC" id="2.7.7.27" evidence="5"/>
<feature type="domain" description="Glucose-1-phosphate adenylyltransferase/Bifunctional protein GlmU-like C-terminal hexapeptide" evidence="4">
    <location>
        <begin position="284"/>
        <end position="353"/>
    </location>
</feature>
<proteinExistence type="inferred from homology"/>
<dbReference type="AlphaFoldDB" id="U7UR01"/>
<evidence type="ECO:0000259" key="3">
    <source>
        <dbReference type="Pfam" id="PF00483"/>
    </source>
</evidence>
<dbReference type="Gene3D" id="2.160.10.10">
    <property type="entry name" value="Hexapeptide repeat proteins"/>
    <property type="match status" value="1"/>
</dbReference>
<protein>
    <submittedName>
        <fullName evidence="5">Glucose-1-phosphate adenylyltransferase, GlgD subunit</fullName>
        <ecNumber evidence="5">2.7.7.27</ecNumber>
    </submittedName>
</protein>
<evidence type="ECO:0000313" key="5">
    <source>
        <dbReference type="EMBL" id="ERT61750.1"/>
    </source>
</evidence>
<dbReference type="RefSeq" id="WP_023053040.1">
    <property type="nucleotide sequence ID" value="NZ_AWXA01000008.1"/>
</dbReference>
<dbReference type="GO" id="GO:0005978">
    <property type="term" value="P:glycogen biosynthetic process"/>
    <property type="evidence" value="ECO:0007669"/>
    <property type="project" value="UniProtKB-KW"/>
</dbReference>
<dbReference type="InterPro" id="IPR005835">
    <property type="entry name" value="NTP_transferase_dom"/>
</dbReference>
<dbReference type="Proteomes" id="UP000017090">
    <property type="component" value="Unassembled WGS sequence"/>
</dbReference>
<dbReference type="Pfam" id="PF00483">
    <property type="entry name" value="NTP_transferase"/>
    <property type="match status" value="1"/>
</dbReference>
<dbReference type="InterPro" id="IPR029044">
    <property type="entry name" value="Nucleotide-diphossugar_trans"/>
</dbReference>
<dbReference type="PANTHER" id="PTHR43523">
    <property type="entry name" value="GLUCOSE-1-PHOSPHATE ADENYLYLTRANSFERASE-RELATED"/>
    <property type="match status" value="1"/>
</dbReference>
<dbReference type="InterPro" id="IPR011004">
    <property type="entry name" value="Trimer_LpxA-like_sf"/>
</dbReference>
<organism evidence="5 6">
    <name type="scientific">Megasphaera vaginalis</name>
    <name type="common">ex Srinivasan et al. 2021</name>
    <dbReference type="NCBI Taxonomy" id="1111454"/>
    <lineage>
        <taxon>Bacteria</taxon>
        <taxon>Bacillati</taxon>
        <taxon>Bacillota</taxon>
        <taxon>Negativicutes</taxon>
        <taxon>Veillonellales</taxon>
        <taxon>Veillonellaceae</taxon>
        <taxon>Megasphaera</taxon>
    </lineage>
</organism>
<dbReference type="InterPro" id="IPR011832">
    <property type="entry name" value="GlgDAde_trans"/>
</dbReference>
<keyword evidence="5" id="KW-0548">Nucleotidyltransferase</keyword>
<keyword evidence="2" id="KW-0320">Glycogen biosynthesis</keyword>
<reference evidence="5 6" key="1">
    <citation type="submission" date="2013-09" db="EMBL/GenBank/DDBJ databases">
        <authorList>
            <person name="Durkin A.S."/>
            <person name="Haft D.R."/>
            <person name="McCorrison J."/>
            <person name="Torralba M."/>
            <person name="Gillis M."/>
            <person name="Haft D.H."/>
            <person name="Methe B."/>
            <person name="Sutton G."/>
            <person name="Nelson K.E."/>
        </authorList>
    </citation>
    <scope>NUCLEOTIDE SEQUENCE [LARGE SCALE GENOMIC DNA]</scope>
    <source>
        <strain evidence="5 6">BV3C16-1</strain>
    </source>
</reference>
<dbReference type="InterPro" id="IPR011831">
    <property type="entry name" value="ADP-Glc_PPase"/>
</dbReference>
<dbReference type="Gene3D" id="3.90.550.10">
    <property type="entry name" value="Spore Coat Polysaccharide Biosynthesis Protein SpsA, Chain A"/>
    <property type="match status" value="1"/>
</dbReference>
<name>U7UR01_9FIRM</name>
<dbReference type="PANTHER" id="PTHR43523:SF6">
    <property type="entry name" value="GLYCOGEN BIOSYNTHESIS PROTEIN GLGD"/>
    <property type="match status" value="1"/>
</dbReference>
<feature type="domain" description="Nucleotidyl transferase" evidence="3">
    <location>
        <begin position="17"/>
        <end position="254"/>
    </location>
</feature>
<dbReference type="InterPro" id="IPR056818">
    <property type="entry name" value="GlmU/GlgC-like_hexapep"/>
</dbReference>
<accession>U7UR01</accession>
<comment type="caution">
    <text evidence="5">The sequence shown here is derived from an EMBL/GenBank/DDBJ whole genome shotgun (WGS) entry which is preliminary data.</text>
</comment>
<dbReference type="CDD" id="cd04651">
    <property type="entry name" value="LbH_G1P_AT_C"/>
    <property type="match status" value="1"/>
</dbReference>
<dbReference type="CDD" id="cd02508">
    <property type="entry name" value="ADP_Glucose_PP"/>
    <property type="match status" value="1"/>
</dbReference>
<keyword evidence="6" id="KW-1185">Reference proteome</keyword>
<keyword evidence="5" id="KW-0808">Transferase</keyword>
<dbReference type="GO" id="GO:0008878">
    <property type="term" value="F:glucose-1-phosphate adenylyltransferase activity"/>
    <property type="evidence" value="ECO:0007669"/>
    <property type="project" value="UniProtKB-EC"/>
</dbReference>
<evidence type="ECO:0000256" key="2">
    <source>
        <dbReference type="ARBA" id="ARBA00023056"/>
    </source>
</evidence>
<evidence type="ECO:0000313" key="6">
    <source>
        <dbReference type="Proteomes" id="UP000017090"/>
    </source>
</evidence>
<evidence type="ECO:0000256" key="1">
    <source>
        <dbReference type="ARBA" id="ARBA00010443"/>
    </source>
</evidence>
<dbReference type="Pfam" id="PF24894">
    <property type="entry name" value="Hexapep_GlmU"/>
    <property type="match status" value="1"/>
</dbReference>
<dbReference type="NCBIfam" id="TIGR02092">
    <property type="entry name" value="glgD"/>
    <property type="match status" value="1"/>
</dbReference>
<dbReference type="STRING" id="1111454.HMPREF1250_2092"/>
<gene>
    <name evidence="5" type="primary">glgD</name>
    <name evidence="5" type="ORF">HMPREF1250_2092</name>
</gene>